<evidence type="ECO:0000256" key="2">
    <source>
        <dbReference type="SAM" id="MobiDB-lite"/>
    </source>
</evidence>
<accession>A0ABR3V5R8</accession>
<evidence type="ECO:0000313" key="4">
    <source>
        <dbReference type="Proteomes" id="UP001583172"/>
    </source>
</evidence>
<feature type="region of interest" description="Disordered" evidence="2">
    <location>
        <begin position="1"/>
        <end position="41"/>
    </location>
</feature>
<reference evidence="3 4" key="1">
    <citation type="journal article" date="2024" name="Commun. Biol.">
        <title>Comparative genomic analysis of thermophilic fungi reveals convergent evolutionary adaptations and gene losses.</title>
        <authorList>
            <person name="Steindorff A.S."/>
            <person name="Aguilar-Pontes M.V."/>
            <person name="Robinson A.J."/>
            <person name="Andreopoulos B."/>
            <person name="LaButti K."/>
            <person name="Kuo A."/>
            <person name="Mondo S."/>
            <person name="Riley R."/>
            <person name="Otillar R."/>
            <person name="Haridas S."/>
            <person name="Lipzen A."/>
            <person name="Grimwood J."/>
            <person name="Schmutz J."/>
            <person name="Clum A."/>
            <person name="Reid I.D."/>
            <person name="Moisan M.C."/>
            <person name="Butler G."/>
            <person name="Nguyen T.T.M."/>
            <person name="Dewar K."/>
            <person name="Conant G."/>
            <person name="Drula E."/>
            <person name="Henrissat B."/>
            <person name="Hansel C."/>
            <person name="Singer S."/>
            <person name="Hutchinson M.I."/>
            <person name="de Vries R.P."/>
            <person name="Natvig D.O."/>
            <person name="Powell A.J."/>
            <person name="Tsang A."/>
            <person name="Grigoriev I.V."/>
        </authorList>
    </citation>
    <scope>NUCLEOTIDE SEQUENCE [LARGE SCALE GENOMIC DNA]</scope>
    <source>
        <strain evidence="3 4">CBS 620.91</strain>
    </source>
</reference>
<organism evidence="3 4">
    <name type="scientific">Humicola insolens</name>
    <name type="common">Soft-rot fungus</name>
    <dbReference type="NCBI Taxonomy" id="85995"/>
    <lineage>
        <taxon>Eukaryota</taxon>
        <taxon>Fungi</taxon>
        <taxon>Dikarya</taxon>
        <taxon>Ascomycota</taxon>
        <taxon>Pezizomycotina</taxon>
        <taxon>Sordariomycetes</taxon>
        <taxon>Sordariomycetidae</taxon>
        <taxon>Sordariales</taxon>
        <taxon>Chaetomiaceae</taxon>
        <taxon>Mycothermus</taxon>
    </lineage>
</organism>
<feature type="region of interest" description="Disordered" evidence="2">
    <location>
        <begin position="192"/>
        <end position="214"/>
    </location>
</feature>
<feature type="coiled-coil region" evidence="1">
    <location>
        <begin position="124"/>
        <end position="183"/>
    </location>
</feature>
<keyword evidence="4" id="KW-1185">Reference proteome</keyword>
<sequence>METKFDDSQSDSVKTASEVTDAFPLNAPARAEFDGEGMSKEMDRSELHFARQELDRIQAELNIEREARWRAECNLSRAGSSLIAARSGLEMVLARLNQPESSLHAGWAVTHAASDVSQVNSSTAQKVDAEKEELSAKIKERDSEIQALKDSAATAQTSAEVEIRALKEEIASMRARLDKVTEDSSAAITAQATIGEQLENERSENIRQCSSHEAGQKKNEMMIFELVKAVIGEEPQPEHYGPILEALFTSSHSAAASKEPGDAKSWTIGVPCLEVDGKSEDFERLVSNCGTWALFLNVLAVAKSGKFNTIRGVRLLKALASYLGTAMETQLDVLDLVINSIADGLHSVEDGVCANSARLLFWEIANIIEKRWPSLDISQFRRAVVHVEFLVYELTQALDSNTVATFVTENGSSSDGVGMIMCDHGALLVVDWTQRAVWFTTRWTAKFGPKHVEATSDSGVVVKLFVAKKIKRHREIWETAQKRAAQK</sequence>
<name>A0ABR3V5R8_HUMIN</name>
<protein>
    <submittedName>
        <fullName evidence="3">Uncharacterized protein</fullName>
    </submittedName>
</protein>
<comment type="caution">
    <text evidence="3">The sequence shown here is derived from an EMBL/GenBank/DDBJ whole genome shotgun (WGS) entry which is preliminary data.</text>
</comment>
<proteinExistence type="predicted"/>
<dbReference type="Proteomes" id="UP001583172">
    <property type="component" value="Unassembled WGS sequence"/>
</dbReference>
<keyword evidence="1" id="KW-0175">Coiled coil</keyword>
<dbReference type="EMBL" id="JAZGSY010000332">
    <property type="protein sequence ID" value="KAL1837080.1"/>
    <property type="molecule type" value="Genomic_DNA"/>
</dbReference>
<feature type="compositionally biased region" description="Basic and acidic residues" evidence="2">
    <location>
        <begin position="31"/>
        <end position="41"/>
    </location>
</feature>
<gene>
    <name evidence="3" type="ORF">VTJ49DRAFT_4308</name>
</gene>
<evidence type="ECO:0000256" key="1">
    <source>
        <dbReference type="SAM" id="Coils"/>
    </source>
</evidence>
<evidence type="ECO:0000313" key="3">
    <source>
        <dbReference type="EMBL" id="KAL1837080.1"/>
    </source>
</evidence>